<keyword evidence="1" id="KW-0175">Coiled coil</keyword>
<dbReference type="Proteomes" id="UP000785679">
    <property type="component" value="Unassembled WGS sequence"/>
</dbReference>
<keyword evidence="2" id="KW-0812">Transmembrane</keyword>
<proteinExistence type="predicted"/>
<reference evidence="3" key="1">
    <citation type="submission" date="2019-06" db="EMBL/GenBank/DDBJ databases">
        <authorList>
            <person name="Zheng W."/>
        </authorList>
    </citation>
    <scope>NUCLEOTIDE SEQUENCE</scope>
    <source>
        <strain evidence="3">QDHG01</strain>
    </source>
</reference>
<keyword evidence="2" id="KW-1133">Transmembrane helix</keyword>
<dbReference type="EMBL" id="RRYP01006351">
    <property type="protein sequence ID" value="TNV81271.1"/>
    <property type="molecule type" value="Genomic_DNA"/>
</dbReference>
<feature type="coiled-coil region" evidence="1">
    <location>
        <begin position="50"/>
        <end position="77"/>
    </location>
</feature>
<feature type="transmembrane region" description="Helical" evidence="2">
    <location>
        <begin position="152"/>
        <end position="175"/>
    </location>
</feature>
<keyword evidence="4" id="KW-1185">Reference proteome</keyword>
<gene>
    <name evidence="3" type="ORF">FGO68_gene2068</name>
</gene>
<evidence type="ECO:0000256" key="1">
    <source>
        <dbReference type="SAM" id="Coils"/>
    </source>
</evidence>
<evidence type="ECO:0000313" key="3">
    <source>
        <dbReference type="EMBL" id="TNV81271.1"/>
    </source>
</evidence>
<organism evidence="3 4">
    <name type="scientific">Halteria grandinella</name>
    <dbReference type="NCBI Taxonomy" id="5974"/>
    <lineage>
        <taxon>Eukaryota</taxon>
        <taxon>Sar</taxon>
        <taxon>Alveolata</taxon>
        <taxon>Ciliophora</taxon>
        <taxon>Intramacronucleata</taxon>
        <taxon>Spirotrichea</taxon>
        <taxon>Stichotrichia</taxon>
        <taxon>Sporadotrichida</taxon>
        <taxon>Halteriidae</taxon>
        <taxon>Halteria</taxon>
    </lineage>
</organism>
<sequence length="300" mass="34517">MKVLTRITQTSHRLHPSLKLASLRHFSTEPPKKEEAQIPNDKELFSEEKMAEARSSIKEKLKQIQLEQDQAEQAKKGAHDPSQFEFTHHHKIGQGSTKQSPYFYSKGLKFPKETDSVKVFQMNHEIYNTSNMVDTMVGGLLVFSSYKVAKQLYILTLGAGWAGVSLTSAGVWSLLIAAQLNYLMQTYLRQVFLVSEIELLSNLEEIRIKTVLQQRMSFSSLVKRYQIKNNIEEKIGDGDEYVVKISDVMFSEKDKPNSPIMRIIAGEKRFYLHKNMSKVQDFELLRAIFSPHVNKIECFH</sequence>
<evidence type="ECO:0000313" key="4">
    <source>
        <dbReference type="Proteomes" id="UP000785679"/>
    </source>
</evidence>
<dbReference type="OrthoDB" id="10504482at2759"/>
<name>A0A8J8NT61_HALGN</name>
<protein>
    <submittedName>
        <fullName evidence="3">Uncharacterized protein</fullName>
    </submittedName>
</protein>
<keyword evidence="2" id="KW-0472">Membrane</keyword>
<evidence type="ECO:0000256" key="2">
    <source>
        <dbReference type="SAM" id="Phobius"/>
    </source>
</evidence>
<dbReference type="AlphaFoldDB" id="A0A8J8NT61"/>
<accession>A0A8J8NT61</accession>
<comment type="caution">
    <text evidence="3">The sequence shown here is derived from an EMBL/GenBank/DDBJ whole genome shotgun (WGS) entry which is preliminary data.</text>
</comment>